<reference evidence="5 6" key="1">
    <citation type="submission" date="2022-03" db="EMBL/GenBank/DDBJ databases">
        <authorList>
            <person name="Jo J.-H."/>
            <person name="Im W.-T."/>
        </authorList>
    </citation>
    <scope>NUCLEOTIDE SEQUENCE [LARGE SCALE GENOMIC DNA]</scope>
    <source>
        <strain evidence="5 6">SM33</strain>
    </source>
</reference>
<organism evidence="5 6">
    <name type="scientific">Sphingomonas telluris</name>
    <dbReference type="NCBI Taxonomy" id="2907998"/>
    <lineage>
        <taxon>Bacteria</taxon>
        <taxon>Pseudomonadati</taxon>
        <taxon>Pseudomonadota</taxon>
        <taxon>Alphaproteobacteria</taxon>
        <taxon>Sphingomonadales</taxon>
        <taxon>Sphingomonadaceae</taxon>
        <taxon>Sphingomonas</taxon>
    </lineage>
</organism>
<comment type="catalytic activity">
    <reaction evidence="3">
        <text>D-erythrose 4-phosphate + phosphoenolpyruvate + H2O = 7-phospho-2-dehydro-3-deoxy-D-arabino-heptonate + phosphate</text>
        <dbReference type="Rhea" id="RHEA:14717"/>
        <dbReference type="ChEBI" id="CHEBI:15377"/>
        <dbReference type="ChEBI" id="CHEBI:16897"/>
        <dbReference type="ChEBI" id="CHEBI:43474"/>
        <dbReference type="ChEBI" id="CHEBI:58394"/>
        <dbReference type="ChEBI" id="CHEBI:58702"/>
        <dbReference type="EC" id="2.5.1.54"/>
    </reaction>
</comment>
<dbReference type="InterPro" id="IPR002480">
    <property type="entry name" value="DAHP_synth_2"/>
</dbReference>
<proteinExistence type="inferred from homology"/>
<feature type="region of interest" description="Disordered" evidence="4">
    <location>
        <begin position="1"/>
        <end position="30"/>
    </location>
</feature>
<dbReference type="Proteomes" id="UP001203058">
    <property type="component" value="Unassembled WGS sequence"/>
</dbReference>
<keyword evidence="6" id="KW-1185">Reference proteome</keyword>
<evidence type="ECO:0000256" key="3">
    <source>
        <dbReference type="RuleBase" id="RU363071"/>
    </source>
</evidence>
<dbReference type="Pfam" id="PF01474">
    <property type="entry name" value="DAHP_synth_2"/>
    <property type="match status" value="2"/>
</dbReference>
<keyword evidence="2 3" id="KW-0808">Transferase</keyword>
<evidence type="ECO:0000256" key="4">
    <source>
        <dbReference type="SAM" id="MobiDB-lite"/>
    </source>
</evidence>
<dbReference type="PANTHER" id="PTHR21337:SF0">
    <property type="entry name" value="PHOSPHO-2-DEHYDRO-3-DEOXYHEPTONATE ALDOLASE"/>
    <property type="match status" value="1"/>
</dbReference>
<dbReference type="InterPro" id="IPR013785">
    <property type="entry name" value="Aldolase_TIM"/>
</dbReference>
<dbReference type="PANTHER" id="PTHR21337">
    <property type="entry name" value="PHOSPHO-2-DEHYDRO-3-DEOXYHEPTONATE ALDOLASE 1, 2"/>
    <property type="match status" value="1"/>
</dbReference>
<comment type="caution">
    <text evidence="5">The sequence shown here is derived from an EMBL/GenBank/DDBJ whole genome shotgun (WGS) entry which is preliminary data.</text>
</comment>
<comment type="similarity">
    <text evidence="1 3">Belongs to the class-II DAHP synthase family.</text>
</comment>
<feature type="compositionally biased region" description="Basic and acidic residues" evidence="4">
    <location>
        <begin position="9"/>
        <end position="29"/>
    </location>
</feature>
<dbReference type="Gene3D" id="3.20.20.70">
    <property type="entry name" value="Aldolase class I"/>
    <property type="match status" value="1"/>
</dbReference>
<evidence type="ECO:0000256" key="1">
    <source>
        <dbReference type="ARBA" id="ARBA00008911"/>
    </source>
</evidence>
<dbReference type="EC" id="2.5.1.54" evidence="3"/>
<name>A0ABS9VM72_9SPHN</name>
<accession>A0ABS9VM72</accession>
<protein>
    <recommendedName>
        <fullName evidence="3">Phospho-2-dehydro-3-deoxyheptonate aldolase</fullName>
        <ecNumber evidence="3">2.5.1.54</ecNumber>
    </recommendedName>
</protein>
<evidence type="ECO:0000256" key="2">
    <source>
        <dbReference type="ARBA" id="ARBA00022679"/>
    </source>
</evidence>
<evidence type="ECO:0000313" key="5">
    <source>
        <dbReference type="EMBL" id="MCH8616070.1"/>
    </source>
</evidence>
<gene>
    <name evidence="5" type="ORF">LZ016_08160</name>
</gene>
<sequence>MALEASAPVEKKPAEPREWSPASWRDRPAEQIVDYPDPDALARVERRLSGSESLVDIADIIHLRASLARVANGDAVMVQGGDCAESFAEFNADKVRVTYNLLLRMGALLRAASGGEVVHLARIAGQFAKPRSSSNETIGDVTLPSYRGDAVNGPAFTVAARTPDPKRLLDAHRQAKVTIELLQAYASASYADLPQVYREVGLSELPRPVAMFTSHEALLLNYEQALARYDDASEQWWATSGHMLWIGDRTRQLDGAHVEFARGVSNPVGLKCGPSLKTDDFLRLIDRLDPDNTAGRLVLIGRFGASNIAEHLPELMRATRREGRKAIWSVDPMHGNTRTVEGLKTRMVGDIVAEVRTFFEIAAAEGVHPGGVHLEMTGSDVTECIGGSVKLAREDLGRRYLTHCDPRLNEGQALDVAQAVAELLAQRAANRANAA</sequence>
<dbReference type="SUPFAM" id="SSF51569">
    <property type="entry name" value="Aldolase"/>
    <property type="match status" value="1"/>
</dbReference>
<dbReference type="EMBL" id="JAKZHW010000001">
    <property type="protein sequence ID" value="MCH8616070.1"/>
    <property type="molecule type" value="Genomic_DNA"/>
</dbReference>
<evidence type="ECO:0000313" key="6">
    <source>
        <dbReference type="Proteomes" id="UP001203058"/>
    </source>
</evidence>